<comment type="caution">
    <text evidence="3">The sequence shown here is derived from an EMBL/GenBank/DDBJ whole genome shotgun (WGS) entry which is preliminary data.</text>
</comment>
<evidence type="ECO:0000313" key="4">
    <source>
        <dbReference type="Proteomes" id="UP001518976"/>
    </source>
</evidence>
<dbReference type="PANTHER" id="PTHR39081">
    <property type="entry name" value="MUT7-C DOMAIN-CONTAINING PROTEIN"/>
    <property type="match status" value="1"/>
</dbReference>
<evidence type="ECO:0000259" key="2">
    <source>
        <dbReference type="Pfam" id="PF14451"/>
    </source>
</evidence>
<name>A0ABS3WQM0_9ACTN</name>
<evidence type="ECO:0000313" key="3">
    <source>
        <dbReference type="EMBL" id="MBO8185420.1"/>
    </source>
</evidence>
<dbReference type="Proteomes" id="UP001518976">
    <property type="component" value="Unassembled WGS sequence"/>
</dbReference>
<gene>
    <name evidence="3" type="ORF">JW592_08085</name>
</gene>
<dbReference type="InterPro" id="IPR027798">
    <property type="entry name" value="Ub_Mut7C"/>
</dbReference>
<accession>A0ABS3WQM0</accession>
<proteinExistence type="predicted"/>
<feature type="domain" description="Mut7-C RNAse" evidence="1">
    <location>
        <begin position="107"/>
        <end position="248"/>
    </location>
</feature>
<dbReference type="Pfam" id="PF14451">
    <property type="entry name" value="Ub-Mut7C"/>
    <property type="match status" value="1"/>
</dbReference>
<evidence type="ECO:0000259" key="1">
    <source>
        <dbReference type="Pfam" id="PF01927"/>
    </source>
</evidence>
<organism evidence="3 4">
    <name type="scientific">Streptomyces spirodelae</name>
    <dbReference type="NCBI Taxonomy" id="2812904"/>
    <lineage>
        <taxon>Bacteria</taxon>
        <taxon>Bacillati</taxon>
        <taxon>Actinomycetota</taxon>
        <taxon>Actinomycetes</taxon>
        <taxon>Kitasatosporales</taxon>
        <taxon>Streptomycetaceae</taxon>
        <taxon>Streptomyces</taxon>
    </lineage>
</organism>
<feature type="domain" description="Ubiquitin Mut7-C" evidence="2">
    <location>
        <begin position="17"/>
        <end position="97"/>
    </location>
</feature>
<evidence type="ECO:0008006" key="5">
    <source>
        <dbReference type="Google" id="ProtNLM"/>
    </source>
</evidence>
<sequence>MTRPEHRPAAGERLRLHVHVPDELRFFLPTRLRRRAGGQEGVYCPYDGTSSLGHVVQSLGVPLTEVAGLRADGEPVADSHRPADGAHIALVPVHRPQPLPPSAPSPPRFVLDVHLGALARRLRLLGVDTAYRNDAHDPELVEQANAERRVLLTRDRGLLRRRTLWLGAFVRGSRADEQTTDVLERFDPLLAPWTRCPACNGPLAAVAKEEIADQLPPGTRRTYDTFTRCASCGRLYWPGAHHARLTARVDAARRRGSWFR</sequence>
<dbReference type="RefSeq" id="WP_209264235.1">
    <property type="nucleotide sequence ID" value="NZ_JAFFZN010000005.1"/>
</dbReference>
<dbReference type="EMBL" id="JAFFZN010000005">
    <property type="protein sequence ID" value="MBO8185420.1"/>
    <property type="molecule type" value="Genomic_DNA"/>
</dbReference>
<dbReference type="PANTHER" id="PTHR39081:SF1">
    <property type="entry name" value="MUT7-C RNASE DOMAIN-CONTAINING PROTEIN"/>
    <property type="match status" value="1"/>
</dbReference>
<reference evidence="3 4" key="1">
    <citation type="submission" date="2021-02" db="EMBL/GenBank/DDBJ databases">
        <title>Streptomyces spirodelae sp. nov., isolated from duckweed.</title>
        <authorList>
            <person name="Saimee Y."/>
            <person name="Duangmal K."/>
        </authorList>
    </citation>
    <scope>NUCLEOTIDE SEQUENCE [LARGE SCALE GENOMIC DNA]</scope>
    <source>
        <strain evidence="3 4">DW4-2</strain>
    </source>
</reference>
<keyword evidence="4" id="KW-1185">Reference proteome</keyword>
<dbReference type="InterPro" id="IPR002782">
    <property type="entry name" value="Mut7-C_RNAse_dom"/>
</dbReference>
<protein>
    <recommendedName>
        <fullName evidence="5">Mut7-C ubiquitin/RNAse domain-containing protein</fullName>
    </recommendedName>
</protein>
<dbReference type="Pfam" id="PF01927">
    <property type="entry name" value="Mut7-C"/>
    <property type="match status" value="1"/>
</dbReference>